<reference evidence="2" key="1">
    <citation type="journal article" date="2019" name="Int. J. Syst. Evol. Microbiol.">
        <title>The Global Catalogue of Microorganisms (GCM) 10K type strain sequencing project: providing services to taxonomists for standard genome sequencing and annotation.</title>
        <authorList>
            <consortium name="The Broad Institute Genomics Platform"/>
            <consortium name="The Broad Institute Genome Sequencing Center for Infectious Disease"/>
            <person name="Wu L."/>
            <person name="Ma J."/>
        </authorList>
    </citation>
    <scope>NUCLEOTIDE SEQUENCE [LARGE SCALE GENOMIC DNA]</scope>
    <source>
        <strain evidence="2">CGMCC 1.10832</strain>
    </source>
</reference>
<sequence length="113" mass="13071">MHFINDPKIEIVSNKELTSHPDDINSFIAELKSVNASLILTMTILARKLKLSLKEVTHIVLNSPSWIEHKESFYQFNEGVFKEWSKNADKVEVTDDKISLTFDLKKDLDNPRQ</sequence>
<dbReference type="RefSeq" id="WP_188460378.1">
    <property type="nucleotide sequence ID" value="NZ_BAABHU010000002.1"/>
</dbReference>
<comment type="caution">
    <text evidence="1">The sequence shown here is derived from an EMBL/GenBank/DDBJ whole genome shotgun (WGS) entry which is preliminary data.</text>
</comment>
<proteinExistence type="predicted"/>
<name>A0ABQ1LGW5_9BACT</name>
<organism evidence="1 2">
    <name type="scientific">Marivirga lumbricoides</name>
    <dbReference type="NCBI Taxonomy" id="1046115"/>
    <lineage>
        <taxon>Bacteria</taxon>
        <taxon>Pseudomonadati</taxon>
        <taxon>Bacteroidota</taxon>
        <taxon>Cytophagia</taxon>
        <taxon>Cytophagales</taxon>
        <taxon>Marivirgaceae</taxon>
        <taxon>Marivirga</taxon>
    </lineage>
</organism>
<protein>
    <submittedName>
        <fullName evidence="1">Uncharacterized protein</fullName>
    </submittedName>
</protein>
<evidence type="ECO:0000313" key="1">
    <source>
        <dbReference type="EMBL" id="GGC24004.1"/>
    </source>
</evidence>
<evidence type="ECO:0000313" key="2">
    <source>
        <dbReference type="Proteomes" id="UP000636010"/>
    </source>
</evidence>
<accession>A0ABQ1LGW5</accession>
<keyword evidence="2" id="KW-1185">Reference proteome</keyword>
<dbReference type="EMBL" id="BMEC01000002">
    <property type="protein sequence ID" value="GGC24004.1"/>
    <property type="molecule type" value="Genomic_DNA"/>
</dbReference>
<dbReference type="Proteomes" id="UP000636010">
    <property type="component" value="Unassembled WGS sequence"/>
</dbReference>
<gene>
    <name evidence="1" type="ORF">GCM10011506_06520</name>
</gene>